<dbReference type="Pfam" id="PF05536">
    <property type="entry name" value="Neurochondrin"/>
    <property type="match status" value="1"/>
</dbReference>
<dbReference type="PANTHER" id="PTHR13109:SF7">
    <property type="entry name" value="NEUROCHONDRIN"/>
    <property type="match status" value="1"/>
</dbReference>
<reference evidence="1 2" key="1">
    <citation type="submission" date="2018-06" db="EMBL/GenBank/DDBJ databases">
        <title>Comparative genomics reveals the genomic features of Rhizophagus irregularis, R. cerebriforme, R. diaphanum and Gigaspora rosea, and their symbiotic lifestyle signature.</title>
        <authorList>
            <person name="Morin E."/>
            <person name="San Clemente H."/>
            <person name="Chen E.C.H."/>
            <person name="De La Providencia I."/>
            <person name="Hainaut M."/>
            <person name="Kuo A."/>
            <person name="Kohler A."/>
            <person name="Murat C."/>
            <person name="Tang N."/>
            <person name="Roy S."/>
            <person name="Loubradou J."/>
            <person name="Henrissat B."/>
            <person name="Grigoriev I.V."/>
            <person name="Corradi N."/>
            <person name="Roux C."/>
            <person name="Martin F.M."/>
        </authorList>
    </citation>
    <scope>NUCLEOTIDE SEQUENCE [LARGE SCALE GENOMIC DNA]</scope>
    <source>
        <strain evidence="1 2">DAOM 227022</strain>
    </source>
</reference>
<dbReference type="Proteomes" id="UP000265703">
    <property type="component" value="Unassembled WGS sequence"/>
</dbReference>
<protein>
    <submittedName>
        <fullName evidence="1">Neurochondrin-domain-containing protein</fullName>
    </submittedName>
</protein>
<dbReference type="InterPro" id="IPR008709">
    <property type="entry name" value="Neurochondrin"/>
</dbReference>
<comment type="caution">
    <text evidence="1">The sequence shown here is derived from an EMBL/GenBank/DDBJ whole genome shotgun (WGS) entry which is preliminary data.</text>
</comment>
<dbReference type="EMBL" id="QKYT01000703">
    <property type="protein sequence ID" value="RIA82124.1"/>
    <property type="molecule type" value="Genomic_DNA"/>
</dbReference>
<dbReference type="AlphaFoldDB" id="A0A397SI05"/>
<evidence type="ECO:0000313" key="1">
    <source>
        <dbReference type="EMBL" id="RIA82124.1"/>
    </source>
</evidence>
<accession>A0A397SI05</accession>
<keyword evidence="2" id="KW-1185">Reference proteome</keyword>
<dbReference type="PANTHER" id="PTHR13109">
    <property type="entry name" value="NEUROCHONDRIN"/>
    <property type="match status" value="1"/>
</dbReference>
<dbReference type="InterPro" id="IPR011989">
    <property type="entry name" value="ARM-like"/>
</dbReference>
<dbReference type="OrthoDB" id="8962942at2759"/>
<evidence type="ECO:0000313" key="2">
    <source>
        <dbReference type="Proteomes" id="UP000265703"/>
    </source>
</evidence>
<dbReference type="SUPFAM" id="SSF48371">
    <property type="entry name" value="ARM repeat"/>
    <property type="match status" value="1"/>
</dbReference>
<gene>
    <name evidence="1" type="ORF">C1645_835871</name>
</gene>
<organism evidence="1 2">
    <name type="scientific">Glomus cerebriforme</name>
    <dbReference type="NCBI Taxonomy" id="658196"/>
    <lineage>
        <taxon>Eukaryota</taxon>
        <taxon>Fungi</taxon>
        <taxon>Fungi incertae sedis</taxon>
        <taxon>Mucoromycota</taxon>
        <taxon>Glomeromycotina</taxon>
        <taxon>Glomeromycetes</taxon>
        <taxon>Glomerales</taxon>
        <taxon>Glomeraceae</taxon>
        <taxon>Glomus</taxon>
    </lineage>
</organism>
<proteinExistence type="predicted"/>
<sequence length="661" mass="76362">MASQTEFQNEITRCLDLLSPESSDDEKFVALMLLPRLLQHDQETVKLVFEAMDFRFLERLMRTSNLSDSELPDNTLKTIAVHIISCFCTVDELLSKRQIHDRIPTLSTLLSPEENEELTKDILKIFIRLSSANQAVKYLIDKNVILRIISCITTTMNDEIRYLALQVVFHLTNVLITLTSTGQASDTISLQEYTYTILNNLSLTFRTNQEKFKFELLDFFVKMFSYMTDQFAQIVLLNSDKIKLDEWTQNIRFGLKEILSSKLDSEHRDKALTLVMLLLHHVGVIWLFVPTTGDLSLKNISKSSEEKVNDEFKFAVLVVQLACVEIRLILDDLVEQHEKQEFQPDKRHEIMLSTCYTILEKSIEYLSQIENLLESQFQETSTELAGVNLDPELLLRLKGTMTETFRLIIEYLMDMKETTSIEKVIKNESMLASIRIISAWFAEESSLEKEITQLIPFLIEICQYCLKGNTEIDLIRIMTPAFLNLTSLDQPREAFITHGGPQVMIDFLVKFWANKKDHNIISDPEVSDILGPLQVLLNIVVSEREKFIVRNEDEIWKIVDIGLQISQILGPKLKSYEYKSEENQIILLGNNLVFCLFVISSTSPSSEMFDKNIIKKIVDIAELFYNDQNIISQRDVWKQVEEVVLLGKQVLDNNINNYITM</sequence>
<dbReference type="InterPro" id="IPR016024">
    <property type="entry name" value="ARM-type_fold"/>
</dbReference>
<dbReference type="Gene3D" id="1.25.10.10">
    <property type="entry name" value="Leucine-rich Repeat Variant"/>
    <property type="match status" value="1"/>
</dbReference>
<dbReference type="STRING" id="658196.A0A397SI05"/>
<name>A0A397SI05_9GLOM</name>